<sequence>LKIKNEEVETQWAKIQMLQKEAAEVKALQENLTRMTAILSEREGEMKFYQEQMRMLEKQKEMHETTLDQVIKDITEKEQKTGSQQEHIQELEKQQEKQRIAVSKMSKDLEERDREIRSQREQIRELEKQREMQRTAVSKMSKALEERDQEIKFQEGKIMILEQHGASQVRNLLVDLDHMKGHLEEKNIKLMSLTQQIQELEKEREQVKSLHASLEHLRAVLKDRESECASQREQFRLFQQYKEQQEGHLQELHGKVEKMTLALSKKDQELESQQKQIQEAEEVMEMQLRTVRDQLEQTLETLKEKDRLIDMQKQQTRNYEEKTEERMNVLRRDLEHTKAILKEKDFMIESQQEAIETFQKQEQDSEQQKEILHHLQVALKEQEQEILSLRKQCEACKEKEEKPMQTKAILQKLEYAESCLEAREQEMVSLQEHVQDLREQKELEGKQAESLQQDLDEMSQTVKNHRLEFLRQTEQMKTFQPGEESMKVALTSCQKQVNLLEEAVRKRDEDSETLLQKLQRQGEELKTLQNLQLRLTKKNEEVRHHREQEKLLEAALPERERETKAQGEQEESEEEIRGLREDLQHVWQTLTKKDAEIKYQRGRRKVLQERDRLLKRQEELTQQLEDERKAKGEELERVVAILKRNESGEIEWKEKAQALTLALTKSEMANGTLREEIAILQSMVSERDKDRFHFQ</sequence>
<feature type="domain" description="CEP250 coiled coil" evidence="3">
    <location>
        <begin position="617"/>
        <end position="695"/>
    </location>
</feature>
<feature type="region of interest" description="Disordered" evidence="2">
    <location>
        <begin position="556"/>
        <end position="576"/>
    </location>
</feature>
<evidence type="ECO:0000313" key="5">
    <source>
        <dbReference type="Proteomes" id="UP000782854"/>
    </source>
</evidence>
<keyword evidence="1" id="KW-0175">Coiled coil</keyword>
<dbReference type="Pfam" id="PF25774">
    <property type="entry name" value="CC_CEP250"/>
    <property type="match status" value="1"/>
</dbReference>
<feature type="non-terminal residue" evidence="4">
    <location>
        <position position="695"/>
    </location>
</feature>
<dbReference type="AlphaFoldDB" id="A0A8J4JJC4"/>
<protein>
    <recommendedName>
        <fullName evidence="3">CEP250 coiled coil domain-containing protein</fullName>
    </recommendedName>
</protein>
<feature type="coiled-coil region" evidence="1">
    <location>
        <begin position="15"/>
        <end position="143"/>
    </location>
</feature>
<evidence type="ECO:0000256" key="1">
    <source>
        <dbReference type="SAM" id="Coils"/>
    </source>
</evidence>
<dbReference type="InterPro" id="IPR057658">
    <property type="entry name" value="CEP250_CC"/>
</dbReference>
<dbReference type="Proteomes" id="UP000782854">
    <property type="component" value="Unassembled WGS sequence"/>
</dbReference>
<evidence type="ECO:0000313" key="4">
    <source>
        <dbReference type="EMBL" id="KAF1522663.1"/>
    </source>
</evidence>
<organism evidence="4 5">
    <name type="scientific">Eudyptula minor</name>
    <name type="common">Little blue penguin</name>
    <name type="synonym">Aptenodytes minor</name>
    <dbReference type="NCBI Taxonomy" id="37083"/>
    <lineage>
        <taxon>Eukaryota</taxon>
        <taxon>Metazoa</taxon>
        <taxon>Chordata</taxon>
        <taxon>Craniata</taxon>
        <taxon>Vertebrata</taxon>
        <taxon>Euteleostomi</taxon>
        <taxon>Archelosauria</taxon>
        <taxon>Archosauria</taxon>
        <taxon>Dinosauria</taxon>
        <taxon>Saurischia</taxon>
        <taxon>Theropoda</taxon>
        <taxon>Coelurosauria</taxon>
        <taxon>Aves</taxon>
        <taxon>Neognathae</taxon>
        <taxon>Neoaves</taxon>
        <taxon>Aequornithes</taxon>
        <taxon>Sphenisciformes</taxon>
        <taxon>Spheniscidae</taxon>
        <taxon>Eudyptula</taxon>
    </lineage>
</organism>
<feature type="non-terminal residue" evidence="4">
    <location>
        <position position="1"/>
    </location>
</feature>
<feature type="coiled-coil region" evidence="1">
    <location>
        <begin position="183"/>
        <end position="322"/>
    </location>
</feature>
<comment type="caution">
    <text evidence="4">The sequence shown here is derived from an EMBL/GenBank/DDBJ whole genome shotgun (WGS) entry which is preliminary data.</text>
</comment>
<keyword evidence="5" id="KW-1185">Reference proteome</keyword>
<accession>A0A8J4JJC4</accession>
<feature type="compositionally biased region" description="Basic and acidic residues" evidence="2">
    <location>
        <begin position="556"/>
        <end position="567"/>
    </location>
</feature>
<dbReference type="EMBL" id="VULC01014746">
    <property type="protein sequence ID" value="KAF1522663.1"/>
    <property type="molecule type" value="Genomic_DNA"/>
</dbReference>
<reference evidence="4" key="1">
    <citation type="journal article" date="2019" name="Gigascience">
        <title>High-coverage genomes to elucidate the evolution of penguins.</title>
        <authorList>
            <person name="Pan H."/>
            <person name="Cole T.L."/>
            <person name="Bi X."/>
            <person name="Fang M."/>
            <person name="Zhou C."/>
            <person name="Yang Z."/>
            <person name="Ksepka D.T."/>
            <person name="Hart T."/>
            <person name="Bouzat J.L."/>
            <person name="Argilla L.S."/>
            <person name="Bertelsen M.F."/>
            <person name="Boersma P.D."/>
            <person name="Bost C.A."/>
            <person name="Cherel Y."/>
            <person name="Dann P."/>
            <person name="Fiddaman S.R."/>
            <person name="Howard P."/>
            <person name="Labuschagne K."/>
            <person name="Mattern T."/>
            <person name="Miller G."/>
            <person name="Parker P."/>
            <person name="Phillips R.A."/>
            <person name="Quillfeldt P."/>
            <person name="Ryan P.G."/>
            <person name="Taylor H."/>
            <person name="Thompson D.R."/>
            <person name="Young M.J."/>
            <person name="Ellegaard M.R."/>
            <person name="Gilbert M.T.P."/>
            <person name="Sinding M.S."/>
            <person name="Pacheco G."/>
            <person name="Shepherd L.D."/>
            <person name="Tennyson A.J.D."/>
            <person name="Grosser S."/>
            <person name="Kay E."/>
            <person name="Nupen L.J."/>
            <person name="Ellenberg U."/>
            <person name="Houston D.M."/>
            <person name="Reeve A.H."/>
            <person name="Johnson K."/>
            <person name="Masello J.F."/>
            <person name="Stracke T."/>
            <person name="McKinlay B."/>
            <person name="Borboroglu P.G."/>
            <person name="Zhang D.X."/>
            <person name="Zhang G."/>
        </authorList>
    </citation>
    <scope>NUCLEOTIDE SEQUENCE</scope>
    <source>
        <strain evidence="4">Gonzo</strain>
    </source>
</reference>
<gene>
    <name evidence="4" type="ORF">FQV19_0010745</name>
</gene>
<evidence type="ECO:0000256" key="2">
    <source>
        <dbReference type="SAM" id="MobiDB-lite"/>
    </source>
</evidence>
<feature type="coiled-coil region" evidence="1">
    <location>
        <begin position="348"/>
        <end position="468"/>
    </location>
</feature>
<name>A0A8J4JJC4_EUDMI</name>
<evidence type="ECO:0000259" key="3">
    <source>
        <dbReference type="Pfam" id="PF25774"/>
    </source>
</evidence>
<dbReference type="OrthoDB" id="3549872at2759"/>
<proteinExistence type="predicted"/>